<dbReference type="SMART" id="SM01323">
    <property type="entry name" value="YajC"/>
    <property type="match status" value="1"/>
</dbReference>
<dbReference type="GO" id="GO:0005886">
    <property type="term" value="C:plasma membrane"/>
    <property type="evidence" value="ECO:0007669"/>
    <property type="project" value="UniProtKB-SubCell"/>
</dbReference>
<keyword evidence="10 11" id="KW-0472">Membrane</keyword>
<dbReference type="OrthoDB" id="9811406at2"/>
<dbReference type="PANTHER" id="PTHR33909">
    <property type="entry name" value="SEC TRANSLOCON ACCESSORY COMPLEX SUBUNIT YAJC"/>
    <property type="match status" value="1"/>
</dbReference>
<dbReference type="STRING" id="1072685.IX83_06695"/>
<evidence type="ECO:0000256" key="7">
    <source>
        <dbReference type="ARBA" id="ARBA00022927"/>
    </source>
</evidence>
<evidence type="ECO:0000256" key="1">
    <source>
        <dbReference type="ARBA" id="ARBA00004162"/>
    </source>
</evidence>
<feature type="transmembrane region" description="Helical" evidence="11">
    <location>
        <begin position="23"/>
        <end position="41"/>
    </location>
</feature>
<proteinExistence type="inferred from homology"/>
<dbReference type="PANTHER" id="PTHR33909:SF1">
    <property type="entry name" value="SEC TRANSLOCON ACCESSORY COMPLEX SUBUNIT YAJC"/>
    <property type="match status" value="1"/>
</dbReference>
<evidence type="ECO:0000256" key="8">
    <source>
        <dbReference type="ARBA" id="ARBA00022989"/>
    </source>
</evidence>
<dbReference type="Proteomes" id="UP000028945">
    <property type="component" value="Chromosome"/>
</dbReference>
<dbReference type="AlphaFoldDB" id="A0A077DDU4"/>
<dbReference type="PRINTS" id="PR01853">
    <property type="entry name" value="YAJCTRNLCASE"/>
</dbReference>
<dbReference type="Pfam" id="PF02699">
    <property type="entry name" value="YajC"/>
    <property type="match status" value="1"/>
</dbReference>
<comment type="subcellular location">
    <subcellularLocation>
        <location evidence="1">Cell membrane</location>
        <topology evidence="1">Single-pass membrane protein</topology>
    </subcellularLocation>
</comment>
<gene>
    <name evidence="12" type="ORF">IX83_06695</name>
</gene>
<evidence type="ECO:0000313" key="12">
    <source>
        <dbReference type="EMBL" id="AIL33040.1"/>
    </source>
</evidence>
<dbReference type="GO" id="GO:0015031">
    <property type="term" value="P:protein transport"/>
    <property type="evidence" value="ECO:0007669"/>
    <property type="project" value="UniProtKB-KW"/>
</dbReference>
<keyword evidence="4" id="KW-0813">Transport</keyword>
<evidence type="ECO:0000256" key="4">
    <source>
        <dbReference type="ARBA" id="ARBA00022448"/>
    </source>
</evidence>
<organism evidence="12 13">
    <name type="scientific">Basilea psittacipulmonis DSM 24701</name>
    <dbReference type="NCBI Taxonomy" id="1072685"/>
    <lineage>
        <taxon>Bacteria</taxon>
        <taxon>Pseudomonadati</taxon>
        <taxon>Pseudomonadota</taxon>
        <taxon>Betaproteobacteria</taxon>
        <taxon>Burkholderiales</taxon>
        <taxon>Alcaligenaceae</taxon>
        <taxon>Basilea</taxon>
    </lineage>
</organism>
<dbReference type="InterPro" id="IPR003849">
    <property type="entry name" value="Preprotein_translocase_YajC"/>
</dbReference>
<evidence type="ECO:0000256" key="11">
    <source>
        <dbReference type="SAM" id="Phobius"/>
    </source>
</evidence>
<dbReference type="NCBIfam" id="TIGR00739">
    <property type="entry name" value="yajC"/>
    <property type="match status" value="1"/>
</dbReference>
<reference evidence="12 13" key="1">
    <citation type="journal article" date="2014" name="BMC Genomics">
        <title>A genomic perspective on a new bacterial genus and species from the Alcaligenaceae family, Basilea psittacipulmonis.</title>
        <authorList>
            <person name="Whiteson K.L."/>
            <person name="Hernandez D."/>
            <person name="Lazarevic V."/>
            <person name="Gaia N."/>
            <person name="Farinelli L."/>
            <person name="Francois P."/>
            <person name="Pilo P."/>
            <person name="Frey J."/>
            <person name="Schrenzel J."/>
        </authorList>
    </citation>
    <scope>NUCLEOTIDE SEQUENCE [LARGE SCALE GENOMIC DNA]</scope>
    <source>
        <strain evidence="12 13">DSM 24701</strain>
    </source>
</reference>
<keyword evidence="9" id="KW-0811">Translocation</keyword>
<evidence type="ECO:0000256" key="6">
    <source>
        <dbReference type="ARBA" id="ARBA00022692"/>
    </source>
</evidence>
<dbReference type="KEGG" id="bpsi:IX83_06695"/>
<keyword evidence="7" id="KW-0653">Protein transport</keyword>
<evidence type="ECO:0000256" key="2">
    <source>
        <dbReference type="ARBA" id="ARBA00006742"/>
    </source>
</evidence>
<keyword evidence="5" id="KW-1003">Cell membrane</keyword>
<protein>
    <recommendedName>
        <fullName evidence="3">Sec translocon accessory complex subunit YajC</fullName>
    </recommendedName>
</protein>
<name>A0A077DDU4_9BURK</name>
<evidence type="ECO:0000256" key="3">
    <source>
        <dbReference type="ARBA" id="ARBA00014962"/>
    </source>
</evidence>
<dbReference type="HOGENOM" id="CLU_116157_2_1_4"/>
<keyword evidence="13" id="KW-1185">Reference proteome</keyword>
<evidence type="ECO:0000256" key="9">
    <source>
        <dbReference type="ARBA" id="ARBA00023010"/>
    </source>
</evidence>
<evidence type="ECO:0000313" key="13">
    <source>
        <dbReference type="Proteomes" id="UP000028945"/>
    </source>
</evidence>
<evidence type="ECO:0000256" key="5">
    <source>
        <dbReference type="ARBA" id="ARBA00022475"/>
    </source>
</evidence>
<evidence type="ECO:0000256" key="10">
    <source>
        <dbReference type="ARBA" id="ARBA00023136"/>
    </source>
</evidence>
<sequence length="117" mass="12587">MQDVLSLVLADATTPPAGAEAGLLGYLPLIVIFVLMWFLMIRPQMKRQKELRELISNLSKGDEVIAAAGLIGRITKIEGDYLVLAVSNLDSDKPAEILVQKASVSAVLAKGTIKDLL</sequence>
<comment type="similarity">
    <text evidence="2">Belongs to the YajC family.</text>
</comment>
<accession>A0A077DDU4</accession>
<keyword evidence="8 11" id="KW-1133">Transmembrane helix</keyword>
<dbReference type="EMBL" id="CP009238">
    <property type="protein sequence ID" value="AIL33040.1"/>
    <property type="molecule type" value="Genomic_DNA"/>
</dbReference>
<dbReference type="eggNOG" id="COG1862">
    <property type="taxonomic scope" value="Bacteria"/>
</dbReference>
<keyword evidence="6 11" id="KW-0812">Transmembrane</keyword>
<dbReference type="RefSeq" id="WP_038500503.1">
    <property type="nucleotide sequence ID" value="NZ_AFWK01000021.1"/>
</dbReference>